<name>A0A0F9KI51_9ZZZZ</name>
<evidence type="ECO:0000313" key="1">
    <source>
        <dbReference type="EMBL" id="KKM74406.1"/>
    </source>
</evidence>
<accession>A0A0F9KI51</accession>
<comment type="caution">
    <text evidence="1">The sequence shown here is derived from an EMBL/GenBank/DDBJ whole genome shotgun (WGS) entry which is preliminary data.</text>
</comment>
<gene>
    <name evidence="1" type="ORF">LCGC14_1400670</name>
</gene>
<organism evidence="1">
    <name type="scientific">marine sediment metagenome</name>
    <dbReference type="NCBI Taxonomy" id="412755"/>
    <lineage>
        <taxon>unclassified sequences</taxon>
        <taxon>metagenomes</taxon>
        <taxon>ecological metagenomes</taxon>
    </lineage>
</organism>
<proteinExistence type="predicted"/>
<dbReference type="AlphaFoldDB" id="A0A0F9KI51"/>
<dbReference type="EMBL" id="LAZR01009146">
    <property type="protein sequence ID" value="KKM74406.1"/>
    <property type="molecule type" value="Genomic_DNA"/>
</dbReference>
<sequence length="135" mass="15932">MIPKPKKPKTKIYEPNIKTSLLDAKFSEVIRRRAIQKDNGDTFPAWKLLQCSHFIGRAKKSVRWDEDNASGLCGGCHMYFTAHPDEHTEFFKDRLGDKFDLLQARKHQIKPDKYLIYLHLDELLLECKKRIKEME</sequence>
<protein>
    <recommendedName>
        <fullName evidence="2">HNH domain-containing protein</fullName>
    </recommendedName>
</protein>
<evidence type="ECO:0008006" key="2">
    <source>
        <dbReference type="Google" id="ProtNLM"/>
    </source>
</evidence>
<reference evidence="1" key="1">
    <citation type="journal article" date="2015" name="Nature">
        <title>Complex archaea that bridge the gap between prokaryotes and eukaryotes.</title>
        <authorList>
            <person name="Spang A."/>
            <person name="Saw J.H."/>
            <person name="Jorgensen S.L."/>
            <person name="Zaremba-Niedzwiedzka K."/>
            <person name="Martijn J."/>
            <person name="Lind A.E."/>
            <person name="van Eijk R."/>
            <person name="Schleper C."/>
            <person name="Guy L."/>
            <person name="Ettema T.J."/>
        </authorList>
    </citation>
    <scope>NUCLEOTIDE SEQUENCE</scope>
</reference>